<comment type="caution">
    <text evidence="3">The sequence shown here is derived from an EMBL/GenBank/DDBJ whole genome shotgun (WGS) entry which is preliminary data.</text>
</comment>
<dbReference type="PANTHER" id="PTHR46558">
    <property type="entry name" value="TRACRIPTIONAL REGULATORY PROTEIN-RELATED-RELATED"/>
    <property type="match status" value="1"/>
</dbReference>
<evidence type="ECO:0000259" key="2">
    <source>
        <dbReference type="PROSITE" id="PS50943"/>
    </source>
</evidence>
<feature type="domain" description="HTH cro/C1-type" evidence="2">
    <location>
        <begin position="11"/>
        <end position="65"/>
    </location>
</feature>
<dbReference type="SUPFAM" id="SSF47413">
    <property type="entry name" value="lambda repressor-like DNA-binding domains"/>
    <property type="match status" value="1"/>
</dbReference>
<dbReference type="Pfam" id="PF01381">
    <property type="entry name" value="HTH_3"/>
    <property type="match status" value="1"/>
</dbReference>
<reference evidence="3 4" key="1">
    <citation type="submission" date="2018-08" db="EMBL/GenBank/DDBJ databases">
        <title>A genome reference for cultivated species of the human gut microbiota.</title>
        <authorList>
            <person name="Zou Y."/>
            <person name="Xue W."/>
            <person name="Luo G."/>
        </authorList>
    </citation>
    <scope>NUCLEOTIDE SEQUENCE [LARGE SCALE GENOMIC DNA]</scope>
    <source>
        <strain evidence="3 4">AF22-10AC</strain>
    </source>
</reference>
<sequence>MTMNYEIGKRVRKIRLQKGISQEQFGELIGIKKAAVSKIENGDNSLSKNNLISICKQFNINEEWLLYGKGEMFIPTSRENEIRAFFENAMSSDTDLAKIQRKFINTLISLDKEEWIVLDRFMKKYHFNQK</sequence>
<keyword evidence="1" id="KW-0238">DNA-binding</keyword>
<proteinExistence type="predicted"/>
<dbReference type="AlphaFoldDB" id="A0A412J7N9"/>
<dbReference type="EMBL" id="QRVM01000006">
    <property type="protein sequence ID" value="RGS48337.1"/>
    <property type="molecule type" value="Genomic_DNA"/>
</dbReference>
<dbReference type="CDD" id="cd00093">
    <property type="entry name" value="HTH_XRE"/>
    <property type="match status" value="1"/>
</dbReference>
<dbReference type="SMART" id="SM00530">
    <property type="entry name" value="HTH_XRE"/>
    <property type="match status" value="1"/>
</dbReference>
<dbReference type="InterPro" id="IPR001387">
    <property type="entry name" value="Cro/C1-type_HTH"/>
</dbReference>
<organism evidence="3 4">
    <name type="scientific">Holdemanella biformis</name>
    <dbReference type="NCBI Taxonomy" id="1735"/>
    <lineage>
        <taxon>Bacteria</taxon>
        <taxon>Bacillati</taxon>
        <taxon>Bacillota</taxon>
        <taxon>Erysipelotrichia</taxon>
        <taxon>Erysipelotrichales</taxon>
        <taxon>Erysipelotrichaceae</taxon>
        <taxon>Holdemanella</taxon>
    </lineage>
</organism>
<dbReference type="Proteomes" id="UP000285274">
    <property type="component" value="Unassembled WGS sequence"/>
</dbReference>
<evidence type="ECO:0000313" key="3">
    <source>
        <dbReference type="EMBL" id="RGS48337.1"/>
    </source>
</evidence>
<evidence type="ECO:0000256" key="1">
    <source>
        <dbReference type="ARBA" id="ARBA00023125"/>
    </source>
</evidence>
<gene>
    <name evidence="3" type="ORF">DWX92_02555</name>
</gene>
<protein>
    <submittedName>
        <fullName evidence="3">XRE family transcriptional regulator</fullName>
    </submittedName>
</protein>
<dbReference type="Gene3D" id="1.10.260.40">
    <property type="entry name" value="lambda repressor-like DNA-binding domains"/>
    <property type="match status" value="1"/>
</dbReference>
<accession>A0A412J7N9</accession>
<dbReference type="PROSITE" id="PS50943">
    <property type="entry name" value="HTH_CROC1"/>
    <property type="match status" value="1"/>
</dbReference>
<evidence type="ECO:0000313" key="4">
    <source>
        <dbReference type="Proteomes" id="UP000285274"/>
    </source>
</evidence>
<dbReference type="PANTHER" id="PTHR46558:SF4">
    <property type="entry name" value="DNA-BIDING PHAGE PROTEIN"/>
    <property type="match status" value="1"/>
</dbReference>
<dbReference type="GO" id="GO:0003677">
    <property type="term" value="F:DNA binding"/>
    <property type="evidence" value="ECO:0007669"/>
    <property type="project" value="UniProtKB-KW"/>
</dbReference>
<dbReference type="InterPro" id="IPR010982">
    <property type="entry name" value="Lambda_DNA-bd_dom_sf"/>
</dbReference>
<name>A0A412J7N9_9FIRM</name>